<gene>
    <name evidence="1" type="ORF">EUX98_g1920</name>
</gene>
<keyword evidence="2" id="KW-1185">Reference proteome</keyword>
<evidence type="ECO:0000313" key="2">
    <source>
        <dbReference type="Proteomes" id="UP000308730"/>
    </source>
</evidence>
<dbReference type="AlphaFoldDB" id="A0A4S4N099"/>
<dbReference type="Proteomes" id="UP000308730">
    <property type="component" value="Unassembled WGS sequence"/>
</dbReference>
<dbReference type="EMBL" id="SGPM01000025">
    <property type="protein sequence ID" value="THH32274.1"/>
    <property type="molecule type" value="Genomic_DNA"/>
</dbReference>
<evidence type="ECO:0000313" key="1">
    <source>
        <dbReference type="EMBL" id="THH32274.1"/>
    </source>
</evidence>
<comment type="caution">
    <text evidence="1">The sequence shown here is derived from an EMBL/GenBank/DDBJ whole genome shotgun (WGS) entry which is preliminary data.</text>
</comment>
<accession>A0A4S4N099</accession>
<name>A0A4S4N099_9APHY</name>
<organism evidence="1 2">
    <name type="scientific">Antrodiella citrinella</name>
    <dbReference type="NCBI Taxonomy" id="2447956"/>
    <lineage>
        <taxon>Eukaryota</taxon>
        <taxon>Fungi</taxon>
        <taxon>Dikarya</taxon>
        <taxon>Basidiomycota</taxon>
        <taxon>Agaricomycotina</taxon>
        <taxon>Agaricomycetes</taxon>
        <taxon>Polyporales</taxon>
        <taxon>Steccherinaceae</taxon>
        <taxon>Antrodiella</taxon>
    </lineage>
</organism>
<sequence>MIRRDPTLIALSDNDVQDVRELLRRKAYEEALSRATAGNSAVADNTGISPSARVSAVLMKEYGEFAAKRTAMAKLSKEERLGL</sequence>
<protein>
    <submittedName>
        <fullName evidence="1">Uncharacterized protein</fullName>
    </submittedName>
</protein>
<reference evidence="1 2" key="1">
    <citation type="submission" date="2019-02" db="EMBL/GenBank/DDBJ databases">
        <title>Genome sequencing of the rare red list fungi Antrodiella citrinella (Flaviporus citrinellus).</title>
        <authorList>
            <person name="Buettner E."/>
            <person name="Kellner H."/>
        </authorList>
    </citation>
    <scope>NUCLEOTIDE SEQUENCE [LARGE SCALE GENOMIC DNA]</scope>
    <source>
        <strain evidence="1 2">DSM 108506</strain>
    </source>
</reference>
<proteinExistence type="predicted"/>
<dbReference type="OrthoDB" id="3182478at2759"/>